<dbReference type="Proteomes" id="UP000726737">
    <property type="component" value="Unassembled WGS sequence"/>
</dbReference>
<protein>
    <submittedName>
        <fullName evidence="1">Uncharacterized protein</fullName>
    </submittedName>
</protein>
<organism evidence="1 2">
    <name type="scientific">Mortierella polycephala</name>
    <dbReference type="NCBI Taxonomy" id="41804"/>
    <lineage>
        <taxon>Eukaryota</taxon>
        <taxon>Fungi</taxon>
        <taxon>Fungi incertae sedis</taxon>
        <taxon>Mucoromycota</taxon>
        <taxon>Mortierellomycotina</taxon>
        <taxon>Mortierellomycetes</taxon>
        <taxon>Mortierellales</taxon>
        <taxon>Mortierellaceae</taxon>
        <taxon>Mortierella</taxon>
    </lineage>
</organism>
<feature type="non-terminal residue" evidence="1">
    <location>
        <position position="1"/>
    </location>
</feature>
<comment type="caution">
    <text evidence="1">The sequence shown here is derived from an EMBL/GenBank/DDBJ whole genome shotgun (WGS) entry which is preliminary data.</text>
</comment>
<dbReference type="EMBL" id="JAAAJA010001462">
    <property type="protein sequence ID" value="KAG0247321.1"/>
    <property type="molecule type" value="Genomic_DNA"/>
</dbReference>
<evidence type="ECO:0000313" key="2">
    <source>
        <dbReference type="Proteomes" id="UP000726737"/>
    </source>
</evidence>
<name>A0A9P6TUM8_9FUNG</name>
<dbReference type="AlphaFoldDB" id="A0A9P6TUM8"/>
<proteinExistence type="predicted"/>
<gene>
    <name evidence="1" type="ORF">BG011_001681</name>
</gene>
<accession>A0A9P6TUM8</accession>
<keyword evidence="2" id="KW-1185">Reference proteome</keyword>
<sequence>DLRADVNKIRDKFFATGSKHVNFLDNYVRGELALPVTTSGVRGLPKVLRRGVVESQDSKPNLLFLDLLHPPPSVGVPVPERFRSNVLLGVLEKMQAQYLPVFGVRELTILYCGTGLSIRTLHWAMRSGDGIKEYGSNTFPYIEFPGWTGADSVQAYVDRLKEQLPDDKSKRQVDILVLSVAVETLHKRLTGRFRPIVTAIEGIFEIGKWNTAIDKTATMITSWMDGERRGNLCGELNR</sequence>
<dbReference type="OrthoDB" id="2393824at2759"/>
<reference evidence="1" key="1">
    <citation type="journal article" date="2020" name="Fungal Divers.">
        <title>Resolving the Mortierellaceae phylogeny through synthesis of multi-gene phylogenetics and phylogenomics.</title>
        <authorList>
            <person name="Vandepol N."/>
            <person name="Liber J."/>
            <person name="Desiro A."/>
            <person name="Na H."/>
            <person name="Kennedy M."/>
            <person name="Barry K."/>
            <person name="Grigoriev I.V."/>
            <person name="Miller A.N."/>
            <person name="O'Donnell K."/>
            <person name="Stajich J.E."/>
            <person name="Bonito G."/>
        </authorList>
    </citation>
    <scope>NUCLEOTIDE SEQUENCE</scope>
    <source>
        <strain evidence="1">KOD948</strain>
    </source>
</reference>
<evidence type="ECO:0000313" key="1">
    <source>
        <dbReference type="EMBL" id="KAG0247321.1"/>
    </source>
</evidence>